<name>A0A6G5QN21_CAMRE</name>
<gene>
    <name evidence="1" type="ORF">CRECT_1330</name>
</gene>
<dbReference type="RefSeq" id="WP_002944565.1">
    <property type="nucleotide sequence ID" value="NZ_CP012543.1"/>
</dbReference>
<evidence type="ECO:0000313" key="2">
    <source>
        <dbReference type="Proteomes" id="UP000502377"/>
    </source>
</evidence>
<dbReference type="KEGG" id="crx:CRECT_1330"/>
<reference evidence="1 2" key="1">
    <citation type="submission" date="2016-07" db="EMBL/GenBank/DDBJ databases">
        <title>Comparative genomics of the Campylobacter concisus group.</title>
        <authorList>
            <person name="Miller W.G."/>
            <person name="Yee E."/>
            <person name="Chapman M.H."/>
            <person name="Huynh S."/>
            <person name="Bono J.L."/>
            <person name="On S.L.W."/>
            <person name="StLeger J."/>
            <person name="Foster G."/>
            <person name="Parker C.T."/>
        </authorList>
    </citation>
    <scope>NUCLEOTIDE SEQUENCE [LARGE SCALE GENOMIC DNA]</scope>
    <source>
        <strain evidence="1 2">ATCC 33238</strain>
    </source>
</reference>
<organism evidence="1 2">
    <name type="scientific">Campylobacter rectus</name>
    <name type="common">Wolinella recta</name>
    <dbReference type="NCBI Taxonomy" id="203"/>
    <lineage>
        <taxon>Bacteria</taxon>
        <taxon>Pseudomonadati</taxon>
        <taxon>Campylobacterota</taxon>
        <taxon>Epsilonproteobacteria</taxon>
        <taxon>Campylobacterales</taxon>
        <taxon>Campylobacteraceae</taxon>
        <taxon>Campylobacter</taxon>
    </lineage>
</organism>
<dbReference type="EMBL" id="CP012543">
    <property type="protein sequence ID" value="QCD46984.1"/>
    <property type="molecule type" value="Genomic_DNA"/>
</dbReference>
<proteinExistence type="predicted"/>
<accession>A0A6G5QN21</accession>
<dbReference type="AlphaFoldDB" id="A0A6G5QN21"/>
<protein>
    <submittedName>
        <fullName evidence="1">Uncharacterized protein</fullName>
    </submittedName>
</protein>
<dbReference type="Proteomes" id="UP000502377">
    <property type="component" value="Chromosome"/>
</dbReference>
<sequence>MALKKIEIPRTEFVFGDGQTVELKAPTLALIQSVQNKTKDEIEQAKLMLIEMSDGEMDKEFLNSLPMNEWSVLSKRVSAFMGIDVKN</sequence>
<evidence type="ECO:0000313" key="1">
    <source>
        <dbReference type="EMBL" id="QCD46984.1"/>
    </source>
</evidence>